<protein>
    <recommendedName>
        <fullName evidence="6">Rieske domain-containing protein</fullName>
    </recommendedName>
</protein>
<keyword evidence="1" id="KW-0001">2Fe-2S</keyword>
<evidence type="ECO:0000256" key="1">
    <source>
        <dbReference type="ARBA" id="ARBA00022714"/>
    </source>
</evidence>
<dbReference type="RefSeq" id="WP_000174195.1">
    <property type="nucleotide sequence ID" value="NZ_KB976750.1"/>
</dbReference>
<dbReference type="GO" id="GO:0051537">
    <property type="term" value="F:2 iron, 2 sulfur cluster binding"/>
    <property type="evidence" value="ECO:0007669"/>
    <property type="project" value="UniProtKB-KW"/>
</dbReference>
<name>A0A9W5QGT3_BACCE</name>
<dbReference type="Proteomes" id="UP000013989">
    <property type="component" value="Unassembled WGS sequence"/>
</dbReference>
<dbReference type="SUPFAM" id="SSF50022">
    <property type="entry name" value="ISP domain"/>
    <property type="match status" value="1"/>
</dbReference>
<evidence type="ECO:0000256" key="2">
    <source>
        <dbReference type="ARBA" id="ARBA00022723"/>
    </source>
</evidence>
<dbReference type="GO" id="GO:0004497">
    <property type="term" value="F:monooxygenase activity"/>
    <property type="evidence" value="ECO:0007669"/>
    <property type="project" value="UniProtKB-ARBA"/>
</dbReference>
<comment type="caution">
    <text evidence="7">The sequence shown here is derived from an EMBL/GenBank/DDBJ whole genome shotgun (WGS) entry which is preliminary data.</text>
</comment>
<reference evidence="7 8" key="1">
    <citation type="submission" date="2012-12" db="EMBL/GenBank/DDBJ databases">
        <title>The Genome Sequence of Bacillus cereus ISP2954.</title>
        <authorList>
            <consortium name="The Broad Institute Genome Sequencing Platform"/>
            <consortium name="The Broad Institute Genome Sequencing Center for Infectious Disease"/>
            <person name="Feldgarden M."/>
            <person name="Van der Auwera G.A."/>
            <person name="Mahillon J."/>
            <person name="Duprez V."/>
            <person name="Timmery S."/>
            <person name="Mattelet C."/>
            <person name="Dierick K."/>
            <person name="Sun M."/>
            <person name="Yu Z."/>
            <person name="Zhu L."/>
            <person name="Hu X."/>
            <person name="Shank E.B."/>
            <person name="Swiecicka I."/>
            <person name="Hansen B.M."/>
            <person name="Andrup L."/>
            <person name="Walker B."/>
            <person name="Young S.K."/>
            <person name="Zeng Q."/>
            <person name="Gargeya S."/>
            <person name="Fitzgerald M."/>
            <person name="Haas B."/>
            <person name="Abouelleil A."/>
            <person name="Alvarado L."/>
            <person name="Arachchi H.M."/>
            <person name="Berlin A.M."/>
            <person name="Chapman S.B."/>
            <person name="Dewar J."/>
            <person name="Goldberg J."/>
            <person name="Griggs A."/>
            <person name="Gujja S."/>
            <person name="Hansen M."/>
            <person name="Howarth C."/>
            <person name="Imamovic A."/>
            <person name="Larimer J."/>
            <person name="McCowan C."/>
            <person name="Murphy C."/>
            <person name="Neiman D."/>
            <person name="Pearson M."/>
            <person name="Priest M."/>
            <person name="Roberts A."/>
            <person name="Saif S."/>
            <person name="Shea T."/>
            <person name="Sisk P."/>
            <person name="Sykes S."/>
            <person name="Wortman J."/>
            <person name="Nusbaum C."/>
            <person name="Birren B."/>
        </authorList>
    </citation>
    <scope>NUCLEOTIDE SEQUENCE [LARGE SCALE GENOMIC DNA]</scope>
    <source>
        <strain evidence="7 8">ISP2954</strain>
    </source>
</reference>
<dbReference type="Pfam" id="PF00355">
    <property type="entry name" value="Rieske"/>
    <property type="match status" value="1"/>
</dbReference>
<dbReference type="PROSITE" id="PS00570">
    <property type="entry name" value="RING_HYDROXYL_ALPHA"/>
    <property type="match status" value="1"/>
</dbReference>
<dbReference type="AlphaFoldDB" id="A0A9W5QGT3"/>
<evidence type="ECO:0000313" key="8">
    <source>
        <dbReference type="Proteomes" id="UP000013989"/>
    </source>
</evidence>
<dbReference type="InterPro" id="IPR044043">
    <property type="entry name" value="VanA_C_cat"/>
</dbReference>
<keyword evidence="2" id="KW-0479">Metal-binding</keyword>
<evidence type="ECO:0000256" key="3">
    <source>
        <dbReference type="ARBA" id="ARBA00023002"/>
    </source>
</evidence>
<dbReference type="PANTHER" id="PTHR21266:SF60">
    <property type="entry name" value="3-KETOSTEROID-9-ALPHA-MONOOXYGENASE, OXYGENASE COMPONENT"/>
    <property type="match status" value="1"/>
</dbReference>
<dbReference type="Gene3D" id="3.90.380.10">
    <property type="entry name" value="Naphthalene 1,2-dioxygenase Alpha Subunit, Chain A, domain 1"/>
    <property type="match status" value="1"/>
</dbReference>
<dbReference type="SUPFAM" id="SSF55961">
    <property type="entry name" value="Bet v1-like"/>
    <property type="match status" value="1"/>
</dbReference>
<gene>
    <name evidence="7" type="ORF">IGU_04011</name>
</gene>
<feature type="domain" description="Rieske" evidence="6">
    <location>
        <begin position="13"/>
        <end position="116"/>
    </location>
</feature>
<sequence>MTLNINRVFPRNWYAVSYAKDIKKIPVKKRVAGKDFVLYRDEKDEVQALSPYCPHRGADLSLGQVVNGKLVCPYHGWEFDSCGTCVRIPSQPNKPIPKFAHTLSYPVKEKIGLIWIYPDNEETPPEWQTFHVMENTPFKLSFFHATWNAHLTRSIESVLDIAHLAYVHKKTIGRKTKAESTNYKLEGTLDQFIFSNGDAYLEYKFPHQWMLHSGKQENESFIQYITFTPIDEEETLIMGYTGRTFLKYFPLLDQILAKFSLRVLKEDQIIVESQHPRPIPEALKMEAHVHADMAQVQFRKRWFQFLQNGSCFSLDSRHVTQY</sequence>
<proteinExistence type="predicted"/>
<dbReference type="EMBL" id="AHEJ01000052">
    <property type="protein sequence ID" value="EOP64332.1"/>
    <property type="molecule type" value="Genomic_DNA"/>
</dbReference>
<evidence type="ECO:0000313" key="7">
    <source>
        <dbReference type="EMBL" id="EOP64332.1"/>
    </source>
</evidence>
<dbReference type="Gene3D" id="2.102.10.10">
    <property type="entry name" value="Rieske [2Fe-2S] iron-sulphur domain"/>
    <property type="match status" value="1"/>
</dbReference>
<accession>A0A9W5QGT3</accession>
<dbReference type="GO" id="GO:0005506">
    <property type="term" value="F:iron ion binding"/>
    <property type="evidence" value="ECO:0007669"/>
    <property type="project" value="InterPro"/>
</dbReference>
<dbReference type="PROSITE" id="PS51296">
    <property type="entry name" value="RIESKE"/>
    <property type="match status" value="1"/>
</dbReference>
<dbReference type="InterPro" id="IPR017941">
    <property type="entry name" value="Rieske_2Fe-2S"/>
</dbReference>
<dbReference type="InterPro" id="IPR015881">
    <property type="entry name" value="ARHD_Rieske_2Fe_2S"/>
</dbReference>
<evidence type="ECO:0000256" key="5">
    <source>
        <dbReference type="ARBA" id="ARBA00023014"/>
    </source>
</evidence>
<dbReference type="InterPro" id="IPR050584">
    <property type="entry name" value="Cholesterol_7-desaturase"/>
</dbReference>
<keyword evidence="4" id="KW-0408">Iron</keyword>
<dbReference type="PANTHER" id="PTHR21266">
    <property type="entry name" value="IRON-SULFUR DOMAIN CONTAINING PROTEIN"/>
    <property type="match status" value="1"/>
</dbReference>
<keyword evidence="5" id="KW-0411">Iron-sulfur</keyword>
<organism evidence="7 8">
    <name type="scientific">Bacillus cereus ISP2954</name>
    <dbReference type="NCBI Taxonomy" id="1053215"/>
    <lineage>
        <taxon>Bacteria</taxon>
        <taxon>Bacillati</taxon>
        <taxon>Bacillota</taxon>
        <taxon>Bacilli</taxon>
        <taxon>Bacillales</taxon>
        <taxon>Bacillaceae</taxon>
        <taxon>Bacillus</taxon>
        <taxon>Bacillus cereus group</taxon>
    </lineage>
</organism>
<evidence type="ECO:0000259" key="6">
    <source>
        <dbReference type="PROSITE" id="PS51296"/>
    </source>
</evidence>
<dbReference type="GO" id="GO:0016705">
    <property type="term" value="F:oxidoreductase activity, acting on paired donors, with incorporation or reduction of molecular oxygen"/>
    <property type="evidence" value="ECO:0007669"/>
    <property type="project" value="UniProtKB-ARBA"/>
</dbReference>
<dbReference type="Pfam" id="PF19112">
    <property type="entry name" value="VanA_C"/>
    <property type="match status" value="1"/>
</dbReference>
<keyword evidence="3" id="KW-0560">Oxidoreductase</keyword>
<evidence type="ECO:0000256" key="4">
    <source>
        <dbReference type="ARBA" id="ARBA00023004"/>
    </source>
</evidence>
<dbReference type="InterPro" id="IPR036922">
    <property type="entry name" value="Rieske_2Fe-2S_sf"/>
</dbReference>